<dbReference type="AlphaFoldDB" id="A0AAV2E8A4"/>
<keyword evidence="2" id="KW-1185">Reference proteome</keyword>
<accession>A0AAV2E8A4</accession>
<protein>
    <submittedName>
        <fullName evidence="1">Uncharacterized protein</fullName>
    </submittedName>
</protein>
<proteinExistence type="predicted"/>
<dbReference type="Proteomes" id="UP001497516">
    <property type="component" value="Chromosome 4"/>
</dbReference>
<organism evidence="1 2">
    <name type="scientific">Linum trigynum</name>
    <dbReference type="NCBI Taxonomy" id="586398"/>
    <lineage>
        <taxon>Eukaryota</taxon>
        <taxon>Viridiplantae</taxon>
        <taxon>Streptophyta</taxon>
        <taxon>Embryophyta</taxon>
        <taxon>Tracheophyta</taxon>
        <taxon>Spermatophyta</taxon>
        <taxon>Magnoliopsida</taxon>
        <taxon>eudicotyledons</taxon>
        <taxon>Gunneridae</taxon>
        <taxon>Pentapetalae</taxon>
        <taxon>rosids</taxon>
        <taxon>fabids</taxon>
        <taxon>Malpighiales</taxon>
        <taxon>Linaceae</taxon>
        <taxon>Linum</taxon>
    </lineage>
</organism>
<name>A0AAV2E8A4_9ROSI</name>
<gene>
    <name evidence="1" type="ORF">LTRI10_LOCUS23246</name>
</gene>
<dbReference type="EMBL" id="OZ034817">
    <property type="protein sequence ID" value="CAL1381893.1"/>
    <property type="molecule type" value="Genomic_DNA"/>
</dbReference>
<reference evidence="1 2" key="1">
    <citation type="submission" date="2024-04" db="EMBL/GenBank/DDBJ databases">
        <authorList>
            <person name="Fracassetti M."/>
        </authorList>
    </citation>
    <scope>NUCLEOTIDE SEQUENCE [LARGE SCALE GENOMIC DNA]</scope>
</reference>
<evidence type="ECO:0000313" key="1">
    <source>
        <dbReference type="EMBL" id="CAL1381893.1"/>
    </source>
</evidence>
<sequence>MGKEETQRNWKEKWSIMAEPCGGFLLGDVEIQEELATAGSWKFRRKSPKRHGDGKNIVGDAAEWPGYVSSIGRANSISFLCGECAEMMVVGKDQVQGIHGGEDGNVVVMGMRRKILVTTDLEGKTVLILDSLLHWVRWEIEKNEKWKQQRNEAREVVYEEKWFTGGKLGSHNNEIEGKHVYGGFAWGIVSTVIRVSGKILVLFEVSPNNAQLLFGLQAGEGNSRGFNPTLVVKAQEWELEVGTGSKMISVFGEGKMMDPMLQDVCGATKGHSHLMKFEMRDMDL</sequence>
<evidence type="ECO:0000313" key="2">
    <source>
        <dbReference type="Proteomes" id="UP001497516"/>
    </source>
</evidence>